<protein>
    <submittedName>
        <fullName evidence="1">Uncharacterized protein</fullName>
    </submittedName>
</protein>
<dbReference type="EMBL" id="LAZR01043977">
    <property type="protein sequence ID" value="KKL05776.1"/>
    <property type="molecule type" value="Genomic_DNA"/>
</dbReference>
<dbReference type="AlphaFoldDB" id="A0A0F9CJB4"/>
<name>A0A0F9CJB4_9ZZZZ</name>
<gene>
    <name evidence="1" type="ORF">LCGC14_2602660</name>
</gene>
<proteinExistence type="predicted"/>
<comment type="caution">
    <text evidence="1">The sequence shown here is derived from an EMBL/GenBank/DDBJ whole genome shotgun (WGS) entry which is preliminary data.</text>
</comment>
<organism evidence="1">
    <name type="scientific">marine sediment metagenome</name>
    <dbReference type="NCBI Taxonomy" id="412755"/>
    <lineage>
        <taxon>unclassified sequences</taxon>
        <taxon>metagenomes</taxon>
        <taxon>ecological metagenomes</taxon>
    </lineage>
</organism>
<accession>A0A0F9CJB4</accession>
<evidence type="ECO:0000313" key="1">
    <source>
        <dbReference type="EMBL" id="KKL05776.1"/>
    </source>
</evidence>
<reference evidence="1" key="1">
    <citation type="journal article" date="2015" name="Nature">
        <title>Complex archaea that bridge the gap between prokaryotes and eukaryotes.</title>
        <authorList>
            <person name="Spang A."/>
            <person name="Saw J.H."/>
            <person name="Jorgensen S.L."/>
            <person name="Zaremba-Niedzwiedzka K."/>
            <person name="Martijn J."/>
            <person name="Lind A.E."/>
            <person name="van Eijk R."/>
            <person name="Schleper C."/>
            <person name="Guy L."/>
            <person name="Ettema T.J."/>
        </authorList>
    </citation>
    <scope>NUCLEOTIDE SEQUENCE</scope>
</reference>
<sequence length="109" mass="12441">MRSGARDHSRESFVSVTAISVTLPSLHINFPFHLVLHFDQVVHNHLYPSVCSHRAFSFPGILFGLFHQSDHGHFRTAHKHGHPLSRELHLPFVPRKVVNVGQVDIMPIR</sequence>